<feature type="region of interest" description="Disordered" evidence="1">
    <location>
        <begin position="611"/>
        <end position="635"/>
    </location>
</feature>
<gene>
    <name evidence="2" type="ORF">PAPYR_1162</name>
</gene>
<feature type="region of interest" description="Disordered" evidence="1">
    <location>
        <begin position="486"/>
        <end position="548"/>
    </location>
</feature>
<evidence type="ECO:0008006" key="4">
    <source>
        <dbReference type="Google" id="ProtNLM"/>
    </source>
</evidence>
<dbReference type="InterPro" id="IPR013922">
    <property type="entry name" value="Cyclin_PHO80-like"/>
</dbReference>
<dbReference type="InterPro" id="IPR036915">
    <property type="entry name" value="Cyclin-like_sf"/>
</dbReference>
<feature type="region of interest" description="Disordered" evidence="1">
    <location>
        <begin position="414"/>
        <end position="436"/>
    </location>
</feature>
<dbReference type="Pfam" id="PF08613">
    <property type="entry name" value="Cyclin"/>
    <property type="match status" value="1"/>
</dbReference>
<reference evidence="2" key="1">
    <citation type="journal article" date="2022" name="bioRxiv">
        <title>Genomics of Preaxostyla Flagellates Illuminates Evolutionary Transitions and the Path Towards Mitochondrial Loss.</title>
        <authorList>
            <person name="Novak L.V.F."/>
            <person name="Treitli S.C."/>
            <person name="Pyrih J."/>
            <person name="Halakuc P."/>
            <person name="Pipaliya S.V."/>
            <person name="Vacek V."/>
            <person name="Brzon O."/>
            <person name="Soukal P."/>
            <person name="Eme L."/>
            <person name="Dacks J.B."/>
            <person name="Karnkowska A."/>
            <person name="Elias M."/>
            <person name="Hampl V."/>
        </authorList>
    </citation>
    <scope>NUCLEOTIDE SEQUENCE</scope>
    <source>
        <strain evidence="2">RCP-MX</strain>
    </source>
</reference>
<feature type="region of interest" description="Disordered" evidence="1">
    <location>
        <begin position="691"/>
        <end position="712"/>
    </location>
</feature>
<feature type="compositionally biased region" description="Low complexity" evidence="1">
    <location>
        <begin position="203"/>
        <end position="222"/>
    </location>
</feature>
<dbReference type="Proteomes" id="UP001141327">
    <property type="component" value="Unassembled WGS sequence"/>
</dbReference>
<keyword evidence="3" id="KW-1185">Reference proteome</keyword>
<feature type="compositionally biased region" description="Polar residues" evidence="1">
    <location>
        <begin position="533"/>
        <end position="542"/>
    </location>
</feature>
<feature type="region of interest" description="Disordered" evidence="1">
    <location>
        <begin position="183"/>
        <end position="249"/>
    </location>
</feature>
<accession>A0ABQ8UWQ7</accession>
<comment type="caution">
    <text evidence="2">The sequence shown here is derived from an EMBL/GenBank/DDBJ whole genome shotgun (WGS) entry which is preliminary data.</text>
</comment>
<feature type="region of interest" description="Disordered" evidence="1">
    <location>
        <begin position="261"/>
        <end position="295"/>
    </location>
</feature>
<evidence type="ECO:0000313" key="2">
    <source>
        <dbReference type="EMBL" id="KAJ4462005.1"/>
    </source>
</evidence>
<dbReference type="EMBL" id="JAPMOS010000004">
    <property type="protein sequence ID" value="KAJ4462005.1"/>
    <property type="molecule type" value="Genomic_DNA"/>
</dbReference>
<sequence length="712" mass="75133">MKLESKLDPPRHFFFVIGEHLGRLASQQVLRGAGGANFQTEPTHISLEAWAERIYRAAPISPSLLVTACLYLSRIRRDYPQMMMNSLNIRRLFLCSCLLAAKVFEDKVLGNVSWAAISGGVYSIKMINQMEIELLLLLHFRLFVSPEEFHGFFNERLFLPYYDVVKQSPALWARRRDSLPATRVTRHVPPPPLQSATDDEASLSESTSASSTPNPTPTTEIPPALPGGEAADPAHPSPPPLCMPLSPLQPRLLAPSESFRLFESPAPTPGPPTPSMSPSSSRISLTPPPPAGLSLASSRSLAYLSQIPRSDSARSLGSCCPYRVLVPSDSARTLDPAHPGAAMVPSDSVRSLEVPASLLPCDSVPSIDLASVSVPCSRTATPFSAATEVTIPATAGGGPHMVSCRSLPAVEMALPGTPTSSAEGQPHDPLTPSDSTMELSFVSRHSITSGSPLPPAPPASPTLALLALRREASALQVLIIPKAAEPSAAPARAPIEPGHPDSPVRGEPGSSNNNNNNNNNNEPDTPTDHSDPKTLTPSNSPATARCATPDRAPWATDLLPADALLPPVVLPPSGLPPTHPAGLVPKGTEKAPALADPAFPEEPMMALEGPPESLCDSGRTTRPSESPLSSATPHLSPAQWALRLKVCRSMSVPSIPPNVATQLIRRTDSGLTLDTLTEGLSMCSFESRDAAPSFSGSSAAGSREAGSGRAAF</sequence>
<dbReference type="SUPFAM" id="SSF47954">
    <property type="entry name" value="Cyclin-like"/>
    <property type="match status" value="1"/>
</dbReference>
<dbReference type="PANTHER" id="PTHR15615:SF108">
    <property type="entry name" value="PROTEIN CNPPD1"/>
    <property type="match status" value="1"/>
</dbReference>
<feature type="compositionally biased region" description="Pro residues" evidence="1">
    <location>
        <begin position="266"/>
        <end position="275"/>
    </location>
</feature>
<evidence type="ECO:0000256" key="1">
    <source>
        <dbReference type="SAM" id="MobiDB-lite"/>
    </source>
</evidence>
<evidence type="ECO:0000313" key="3">
    <source>
        <dbReference type="Proteomes" id="UP001141327"/>
    </source>
</evidence>
<feature type="compositionally biased region" description="Polar residues" evidence="1">
    <location>
        <begin position="618"/>
        <end position="633"/>
    </location>
</feature>
<feature type="compositionally biased region" description="Low complexity" evidence="1">
    <location>
        <begin position="486"/>
        <end position="496"/>
    </location>
</feature>
<feature type="compositionally biased region" description="Low complexity" evidence="1">
    <location>
        <begin position="276"/>
        <end position="285"/>
    </location>
</feature>
<organism evidence="2 3">
    <name type="scientific">Paratrimastix pyriformis</name>
    <dbReference type="NCBI Taxonomy" id="342808"/>
    <lineage>
        <taxon>Eukaryota</taxon>
        <taxon>Metamonada</taxon>
        <taxon>Preaxostyla</taxon>
        <taxon>Paratrimastigidae</taxon>
        <taxon>Paratrimastix</taxon>
    </lineage>
</organism>
<dbReference type="PANTHER" id="PTHR15615">
    <property type="match status" value="1"/>
</dbReference>
<feature type="compositionally biased region" description="Low complexity" evidence="1">
    <location>
        <begin position="512"/>
        <end position="521"/>
    </location>
</feature>
<protein>
    <recommendedName>
        <fullName evidence="4">Cyclin N-terminal domain-containing protein</fullName>
    </recommendedName>
</protein>
<proteinExistence type="predicted"/>
<name>A0ABQ8UWQ7_9EUKA</name>
<dbReference type="Gene3D" id="1.10.472.10">
    <property type="entry name" value="Cyclin-like"/>
    <property type="match status" value="1"/>
</dbReference>